<keyword evidence="16" id="KW-1185">Reference proteome</keyword>
<dbReference type="GO" id="GO:0046872">
    <property type="term" value="F:metal ion binding"/>
    <property type="evidence" value="ECO:0007669"/>
    <property type="project" value="UniProtKB-KW"/>
</dbReference>
<dbReference type="PANTHER" id="PTHR15422:SF24">
    <property type="entry name" value="DOMON RELATED DOMAIN-CONTAINING PROTEIN"/>
    <property type="match status" value="1"/>
</dbReference>
<feature type="transmembrane region" description="Helical" evidence="12">
    <location>
        <begin position="283"/>
        <end position="302"/>
    </location>
</feature>
<evidence type="ECO:0000256" key="13">
    <source>
        <dbReference type="SAM" id="SignalP"/>
    </source>
</evidence>
<keyword evidence="6" id="KW-0479">Metal-binding</keyword>
<keyword evidence="10 12" id="KW-0472">Membrane</keyword>
<evidence type="ECO:0000256" key="9">
    <source>
        <dbReference type="ARBA" id="ARBA00023004"/>
    </source>
</evidence>
<keyword evidence="7" id="KW-0249">Electron transport</keyword>
<gene>
    <name evidence="15" type="primary">107362827</name>
</gene>
<evidence type="ECO:0000256" key="11">
    <source>
        <dbReference type="ARBA" id="ARBA00024225"/>
    </source>
</evidence>
<evidence type="ECO:0000256" key="10">
    <source>
        <dbReference type="ARBA" id="ARBA00023136"/>
    </source>
</evidence>
<evidence type="ECO:0000256" key="5">
    <source>
        <dbReference type="ARBA" id="ARBA00022692"/>
    </source>
</evidence>
<evidence type="ECO:0000313" key="16">
    <source>
        <dbReference type="Proteomes" id="UP000015104"/>
    </source>
</evidence>
<dbReference type="InterPro" id="IPR006593">
    <property type="entry name" value="Cyt_b561/ferric_Rdtase_TM"/>
</dbReference>
<accession>T1KC78</accession>
<feature type="chain" id="PRO_5004581235" description="ascorbate ferrireductase (transmembrane)" evidence="13">
    <location>
        <begin position="20"/>
        <end position="434"/>
    </location>
</feature>
<keyword evidence="5 12" id="KW-0812">Transmembrane</keyword>
<name>T1KC78_TETUR</name>
<feature type="transmembrane region" description="Helical" evidence="12">
    <location>
        <begin position="249"/>
        <end position="271"/>
    </location>
</feature>
<dbReference type="EnsemblMetazoa" id="tetur08g06660.1">
    <property type="protein sequence ID" value="tetur08g06660.1"/>
    <property type="gene ID" value="tetur08g06660"/>
</dbReference>
<dbReference type="STRING" id="32264.T1KC78"/>
<sequence length="434" mass="47497">MFQLFIICALFYQFPLTNQASLTDGCIDGSKLCFGIPGECASSATFTCDMLVLISAKPDLKDGLDVDLYASNVVDRWYGLGFVEKKGMFDATVVYCDTHNGISVGEGVTVKWALSPLPANTLISSSSGKLEDGLVHCKWVQKASGTAGSTGIEYDINKPYHVQLGYGPMENDGKKVAKHLVKTITPNPVYLNSTGIIVPSSKIPLKVRIHGSFMTVAWLCLVSIAMMIARYHKNSWGETTIGNVKVWFALHRGLMICALISAAAGMISILVHVKGWRADTPHQYLGLFANILMILQPIGALFRPSPDHENRVYFNIIHFLGGSIGHTLAILALFFVLSISSVNLSMAFLWLLASFVLLLVATHIILQFHPHLLATLNIIEDIQMGDPRNKFAAPSPSVVETVERSKKRVLTIYILLVLIITISVLVIVNKGKPN</sequence>
<feature type="transmembrane region" description="Helical" evidence="12">
    <location>
        <begin position="314"/>
        <end position="335"/>
    </location>
</feature>
<dbReference type="HOGENOM" id="CLU_028305_2_1_1"/>
<keyword evidence="3" id="KW-0813">Transport</keyword>
<dbReference type="CDD" id="cd08760">
    <property type="entry name" value="Cyt_b561_FRRS1_like"/>
    <property type="match status" value="1"/>
</dbReference>
<dbReference type="Gene3D" id="1.20.120.1770">
    <property type="match status" value="1"/>
</dbReference>
<dbReference type="GO" id="GO:0140571">
    <property type="term" value="F:transmembrane ascorbate ferrireductase activity"/>
    <property type="evidence" value="ECO:0007669"/>
    <property type="project" value="UniProtKB-EC"/>
</dbReference>
<evidence type="ECO:0000256" key="1">
    <source>
        <dbReference type="ARBA" id="ARBA00001970"/>
    </source>
</evidence>
<dbReference type="EC" id="7.2.1.3" evidence="11"/>
<evidence type="ECO:0000256" key="8">
    <source>
        <dbReference type="ARBA" id="ARBA00022989"/>
    </source>
</evidence>
<evidence type="ECO:0000256" key="12">
    <source>
        <dbReference type="SAM" id="Phobius"/>
    </source>
</evidence>
<comment type="subcellular location">
    <subcellularLocation>
        <location evidence="2">Membrane</location>
        <topology evidence="2">Multi-pass membrane protein</topology>
    </subcellularLocation>
</comment>
<dbReference type="PROSITE" id="PS50939">
    <property type="entry name" value="CYTOCHROME_B561"/>
    <property type="match status" value="1"/>
</dbReference>
<feature type="transmembrane region" description="Helical" evidence="12">
    <location>
        <begin position="209"/>
        <end position="229"/>
    </location>
</feature>
<evidence type="ECO:0000256" key="4">
    <source>
        <dbReference type="ARBA" id="ARBA00022617"/>
    </source>
</evidence>
<dbReference type="GO" id="GO:0020037">
    <property type="term" value="F:heme binding"/>
    <property type="evidence" value="ECO:0007669"/>
    <property type="project" value="TreeGrafter"/>
</dbReference>
<proteinExistence type="predicted"/>
<protein>
    <recommendedName>
        <fullName evidence="11">ascorbate ferrireductase (transmembrane)</fullName>
        <ecNumber evidence="11">7.2.1.3</ecNumber>
    </recommendedName>
</protein>
<dbReference type="OMA" id="CIASECA"/>
<feature type="transmembrane region" description="Helical" evidence="12">
    <location>
        <begin position="410"/>
        <end position="428"/>
    </location>
</feature>
<feature type="signal peptide" evidence="13">
    <location>
        <begin position="1"/>
        <end position="19"/>
    </location>
</feature>
<feature type="domain" description="Cytochrome b561" evidence="14">
    <location>
        <begin position="173"/>
        <end position="375"/>
    </location>
</feature>
<evidence type="ECO:0000259" key="14">
    <source>
        <dbReference type="PROSITE" id="PS50939"/>
    </source>
</evidence>
<dbReference type="eggNOG" id="KOG4293">
    <property type="taxonomic scope" value="Eukaryota"/>
</dbReference>
<feature type="transmembrane region" description="Helical" evidence="12">
    <location>
        <begin position="347"/>
        <end position="366"/>
    </location>
</feature>
<keyword evidence="4" id="KW-0349">Heme</keyword>
<keyword evidence="8 12" id="KW-1133">Transmembrane helix</keyword>
<dbReference type="PANTHER" id="PTHR15422">
    <property type="entry name" value="OS05G0565100 PROTEIN"/>
    <property type="match status" value="1"/>
</dbReference>
<reference evidence="16" key="1">
    <citation type="submission" date="2011-08" db="EMBL/GenBank/DDBJ databases">
        <authorList>
            <person name="Rombauts S."/>
        </authorList>
    </citation>
    <scope>NUCLEOTIDE SEQUENCE</scope>
    <source>
        <strain evidence="16">London</strain>
    </source>
</reference>
<evidence type="ECO:0000256" key="6">
    <source>
        <dbReference type="ARBA" id="ARBA00022723"/>
    </source>
</evidence>
<dbReference type="AlphaFoldDB" id="T1KC78"/>
<dbReference type="EMBL" id="CAEY01001958">
    <property type="status" value="NOT_ANNOTATED_CDS"/>
    <property type="molecule type" value="Genomic_DNA"/>
</dbReference>
<reference evidence="15" key="2">
    <citation type="submission" date="2015-06" db="UniProtKB">
        <authorList>
            <consortium name="EnsemblMetazoa"/>
        </authorList>
    </citation>
    <scope>IDENTIFICATION</scope>
</reference>
<dbReference type="GO" id="GO:0140575">
    <property type="term" value="F:transmembrane monodehydroascorbate reductase activity"/>
    <property type="evidence" value="ECO:0007669"/>
    <property type="project" value="InterPro"/>
</dbReference>
<keyword evidence="13" id="KW-0732">Signal</keyword>
<keyword evidence="9" id="KW-0408">Iron</keyword>
<dbReference type="OrthoDB" id="6372137at2759"/>
<dbReference type="GO" id="GO:0016020">
    <property type="term" value="C:membrane"/>
    <property type="evidence" value="ECO:0007669"/>
    <property type="project" value="UniProtKB-SubCell"/>
</dbReference>
<evidence type="ECO:0000313" key="15">
    <source>
        <dbReference type="EnsemblMetazoa" id="tetur08g06660.1"/>
    </source>
</evidence>
<evidence type="ECO:0000256" key="7">
    <source>
        <dbReference type="ARBA" id="ARBA00022982"/>
    </source>
</evidence>
<evidence type="ECO:0000256" key="3">
    <source>
        <dbReference type="ARBA" id="ARBA00022448"/>
    </source>
</evidence>
<dbReference type="KEGG" id="tut:107362827"/>
<comment type="cofactor">
    <cofactor evidence="1">
        <name>heme b</name>
        <dbReference type="ChEBI" id="CHEBI:60344"/>
    </cofactor>
</comment>
<dbReference type="Proteomes" id="UP000015104">
    <property type="component" value="Unassembled WGS sequence"/>
</dbReference>
<evidence type="ECO:0000256" key="2">
    <source>
        <dbReference type="ARBA" id="ARBA00004141"/>
    </source>
</evidence>
<dbReference type="InterPro" id="IPR045150">
    <property type="entry name" value="CYB561D1/2"/>
</dbReference>
<dbReference type="SMART" id="SM00665">
    <property type="entry name" value="B561"/>
    <property type="match status" value="1"/>
</dbReference>
<organism evidence="15 16">
    <name type="scientific">Tetranychus urticae</name>
    <name type="common">Two-spotted spider mite</name>
    <dbReference type="NCBI Taxonomy" id="32264"/>
    <lineage>
        <taxon>Eukaryota</taxon>
        <taxon>Metazoa</taxon>
        <taxon>Ecdysozoa</taxon>
        <taxon>Arthropoda</taxon>
        <taxon>Chelicerata</taxon>
        <taxon>Arachnida</taxon>
        <taxon>Acari</taxon>
        <taxon>Acariformes</taxon>
        <taxon>Trombidiformes</taxon>
        <taxon>Prostigmata</taxon>
        <taxon>Eleutherengona</taxon>
        <taxon>Raphignathae</taxon>
        <taxon>Tetranychoidea</taxon>
        <taxon>Tetranychidae</taxon>
        <taxon>Tetranychus</taxon>
    </lineage>
</organism>